<dbReference type="Pfam" id="PF01756">
    <property type="entry name" value="ACOX"/>
    <property type="match status" value="1"/>
</dbReference>
<evidence type="ECO:0000259" key="13">
    <source>
        <dbReference type="Pfam" id="PF01756"/>
    </source>
</evidence>
<dbReference type="GO" id="GO:0055088">
    <property type="term" value="P:lipid homeostasis"/>
    <property type="evidence" value="ECO:0007669"/>
    <property type="project" value="TreeGrafter"/>
</dbReference>
<dbReference type="GO" id="GO:0003997">
    <property type="term" value="F:acyl-CoA oxidase activity"/>
    <property type="evidence" value="ECO:0007669"/>
    <property type="project" value="InterPro"/>
</dbReference>
<comment type="cofactor">
    <cofactor evidence="1">
        <name>FAD</name>
        <dbReference type="ChEBI" id="CHEBI:57692"/>
    </cofactor>
</comment>
<evidence type="ECO:0000256" key="2">
    <source>
        <dbReference type="ARBA" id="ARBA00004275"/>
    </source>
</evidence>
<evidence type="ECO:0000256" key="9">
    <source>
        <dbReference type="ARBA" id="ARBA00023140"/>
    </source>
</evidence>
<keyword evidence="5 10" id="KW-0274">FAD</keyword>
<keyword evidence="8" id="KW-0443">Lipid metabolism</keyword>
<dbReference type="InterPro" id="IPR036250">
    <property type="entry name" value="AcylCo_DH-like_C"/>
</dbReference>
<evidence type="ECO:0000256" key="10">
    <source>
        <dbReference type="PIRNR" id="PIRNR000168"/>
    </source>
</evidence>
<sequence length="748" mass="82824">MGVNRIDRCGPQNSSDYFTVQYQKQTINSFESLIRIQDFVHQHAALARCQPQTHWRMWKEGYINLERRWDRVFPVCCSMANRQMRLMNEARARASFDPRELTSIIFGGPEAVKACEAAFTRIEQVLRTSDLDKLPDTYGDLDRTGQFLDGLHFGKAMVAEKLKHGHSVFEPITPRYWLANASPFGLHVVMFIPALKLLAAPEQLAYWLPLAESYKIIGAYCQTELGHGSFIRGLQTTATFDPPNDEFIIHSPTTSSTKYWPAGLGYSASHAIVMACLIIENRNHGVHPFIVQLRSLEDYTPLPGIELGDIGLKAGYNSVDNGYAVFTHVRIPRKHLLARHAQVAPDGTYTADSSRPKLVYGTMLFARGQLVANGYLQLAQAATIALRYSVVREQGTLPFTSIPEVAELPLLAFRAQQQRLLTLMSRAFALMFAARSAGSAYAALPDQGHTEYRSLELAHATLAGLKAYATQTVADGVEDARKCCGGHGYLAMSGLPDLVATTTVLATLEGENCVMYQQTARFLVKCVHGGADIDATVAYLQDSADPELLRPAVDILDSGEQLRIFRHRAMRLVKEYAQAFSASQTRDGLNPAQAWNTHMMGFISAAHAHVEYTVLQSFVEAVHQLDTGPTRLVLQRLCGLFALGCIDGPHGLGFFDDGHLRATHLRRAHVAVGELLDNLVPDAVALTDAWNFSDASLASALGCWDGNVYERMMRWTRQVPLNAAVAKTGNVFRPGFEEFIRPILKGKL</sequence>
<evidence type="ECO:0000256" key="4">
    <source>
        <dbReference type="ARBA" id="ARBA00022630"/>
    </source>
</evidence>
<dbReference type="InterPro" id="IPR046373">
    <property type="entry name" value="Acyl-CoA_Oxase/DH_mid-dom_sf"/>
</dbReference>
<gene>
    <name evidence="16" type="ORF">DFH08DRAFT_1075462</name>
</gene>
<keyword evidence="4 10" id="KW-0285">Flavoprotein</keyword>
<dbReference type="InterPro" id="IPR029320">
    <property type="entry name" value="Acyl-CoA_ox_N"/>
</dbReference>
<dbReference type="Gene3D" id="1.20.140.10">
    <property type="entry name" value="Butyryl-CoA Dehydrogenase, subunit A, domain 3"/>
    <property type="match status" value="2"/>
</dbReference>
<dbReference type="Pfam" id="PF22924">
    <property type="entry name" value="ACOX_C_alpha1"/>
    <property type="match status" value="1"/>
</dbReference>
<evidence type="ECO:0000256" key="7">
    <source>
        <dbReference type="ARBA" id="ARBA00023002"/>
    </source>
</evidence>
<evidence type="ECO:0000256" key="12">
    <source>
        <dbReference type="PIRSR" id="PIRSR000168-2"/>
    </source>
</evidence>
<dbReference type="InterPro" id="IPR012258">
    <property type="entry name" value="Acyl-CoA_oxidase"/>
</dbReference>
<dbReference type="InterPro" id="IPR002655">
    <property type="entry name" value="Acyl-CoA_oxidase_C"/>
</dbReference>
<feature type="domain" description="Acyl-CoA oxidase C-terminal" evidence="13">
    <location>
        <begin position="560"/>
        <end position="745"/>
    </location>
</feature>
<evidence type="ECO:0000256" key="1">
    <source>
        <dbReference type="ARBA" id="ARBA00001974"/>
    </source>
</evidence>
<feature type="domain" description="Acyl-CoA oxidase C-alpha1" evidence="15">
    <location>
        <begin position="360"/>
        <end position="524"/>
    </location>
</feature>
<evidence type="ECO:0000313" key="16">
    <source>
        <dbReference type="EMBL" id="KAJ7358332.1"/>
    </source>
</evidence>
<dbReference type="SUPFAM" id="SSF47203">
    <property type="entry name" value="Acyl-CoA dehydrogenase C-terminal domain-like"/>
    <property type="match status" value="2"/>
</dbReference>
<dbReference type="GO" id="GO:0005504">
    <property type="term" value="F:fatty acid binding"/>
    <property type="evidence" value="ECO:0007669"/>
    <property type="project" value="TreeGrafter"/>
</dbReference>
<dbReference type="PANTHER" id="PTHR10909:SF250">
    <property type="entry name" value="PEROXISOMAL ACYL-COENZYME A OXIDASE 1"/>
    <property type="match status" value="1"/>
</dbReference>
<evidence type="ECO:0000256" key="3">
    <source>
        <dbReference type="ARBA" id="ARBA00006288"/>
    </source>
</evidence>
<keyword evidence="17" id="KW-1185">Reference proteome</keyword>
<keyword evidence="6" id="KW-0276">Fatty acid metabolism</keyword>
<organism evidence="16 17">
    <name type="scientific">Mycena albidolilacea</name>
    <dbReference type="NCBI Taxonomy" id="1033008"/>
    <lineage>
        <taxon>Eukaryota</taxon>
        <taxon>Fungi</taxon>
        <taxon>Dikarya</taxon>
        <taxon>Basidiomycota</taxon>
        <taxon>Agaricomycotina</taxon>
        <taxon>Agaricomycetes</taxon>
        <taxon>Agaricomycetidae</taxon>
        <taxon>Agaricales</taxon>
        <taxon>Marasmiineae</taxon>
        <taxon>Mycenaceae</taxon>
        <taxon>Mycena</taxon>
    </lineage>
</organism>
<comment type="similarity">
    <text evidence="3 10">Belongs to the acyl-CoA oxidase family.</text>
</comment>
<dbReference type="InterPro" id="IPR037069">
    <property type="entry name" value="AcylCoA_DH/ox_N_sf"/>
</dbReference>
<evidence type="ECO:0000259" key="15">
    <source>
        <dbReference type="Pfam" id="PF22924"/>
    </source>
</evidence>
<dbReference type="FunFam" id="2.40.110.10:FF:000003">
    <property type="entry name" value="Acyl-coenzyme A oxidase"/>
    <property type="match status" value="1"/>
</dbReference>
<dbReference type="GO" id="GO:0071949">
    <property type="term" value="F:FAD binding"/>
    <property type="evidence" value="ECO:0007669"/>
    <property type="project" value="InterPro"/>
</dbReference>
<dbReference type="FunFam" id="1.20.140.10:FF:000007">
    <property type="entry name" value="Acyl-coenzyme A oxidase"/>
    <property type="match status" value="1"/>
</dbReference>
<keyword evidence="7" id="KW-0560">Oxidoreductase</keyword>
<proteinExistence type="inferred from homology"/>
<protein>
    <recommendedName>
        <fullName evidence="10">Acyl-coenzyme A oxidase</fullName>
    </recommendedName>
</protein>
<dbReference type="SUPFAM" id="SSF56645">
    <property type="entry name" value="Acyl-CoA dehydrogenase NM domain-like"/>
    <property type="match status" value="1"/>
</dbReference>
<evidence type="ECO:0000256" key="6">
    <source>
        <dbReference type="ARBA" id="ARBA00022832"/>
    </source>
</evidence>
<dbReference type="PANTHER" id="PTHR10909">
    <property type="entry name" value="ELECTRON TRANSPORT OXIDOREDUCTASE"/>
    <property type="match status" value="1"/>
</dbReference>
<reference evidence="16" key="1">
    <citation type="submission" date="2023-03" db="EMBL/GenBank/DDBJ databases">
        <title>Massive genome expansion in bonnet fungi (Mycena s.s.) driven by repeated elements and novel gene families across ecological guilds.</title>
        <authorList>
            <consortium name="Lawrence Berkeley National Laboratory"/>
            <person name="Harder C.B."/>
            <person name="Miyauchi S."/>
            <person name="Viragh M."/>
            <person name="Kuo A."/>
            <person name="Thoen E."/>
            <person name="Andreopoulos B."/>
            <person name="Lu D."/>
            <person name="Skrede I."/>
            <person name="Drula E."/>
            <person name="Henrissat B."/>
            <person name="Morin E."/>
            <person name="Kohler A."/>
            <person name="Barry K."/>
            <person name="LaButti K."/>
            <person name="Morin E."/>
            <person name="Salamov A."/>
            <person name="Lipzen A."/>
            <person name="Mereny Z."/>
            <person name="Hegedus B."/>
            <person name="Baldrian P."/>
            <person name="Stursova M."/>
            <person name="Weitz H."/>
            <person name="Taylor A."/>
            <person name="Grigoriev I.V."/>
            <person name="Nagy L.G."/>
            <person name="Martin F."/>
            <person name="Kauserud H."/>
        </authorList>
    </citation>
    <scope>NUCLEOTIDE SEQUENCE</scope>
    <source>
        <strain evidence="16">CBHHK002</strain>
    </source>
</reference>
<keyword evidence="9" id="KW-0576">Peroxisome</keyword>
<dbReference type="InterPro" id="IPR055060">
    <property type="entry name" value="ACOX_C_alpha1"/>
</dbReference>
<dbReference type="Gene3D" id="1.10.540.10">
    <property type="entry name" value="Acyl-CoA dehydrogenase/oxidase, N-terminal domain"/>
    <property type="match status" value="1"/>
</dbReference>
<accession>A0AAD7F073</accession>
<dbReference type="GO" id="GO:0033540">
    <property type="term" value="P:fatty acid beta-oxidation using acyl-CoA oxidase"/>
    <property type="evidence" value="ECO:0007669"/>
    <property type="project" value="TreeGrafter"/>
</dbReference>
<evidence type="ECO:0000256" key="5">
    <source>
        <dbReference type="ARBA" id="ARBA00022827"/>
    </source>
</evidence>
<evidence type="ECO:0000256" key="8">
    <source>
        <dbReference type="ARBA" id="ARBA00023098"/>
    </source>
</evidence>
<evidence type="ECO:0000313" key="17">
    <source>
        <dbReference type="Proteomes" id="UP001218218"/>
    </source>
</evidence>
<comment type="subcellular location">
    <subcellularLocation>
        <location evidence="2">Peroxisome</location>
    </subcellularLocation>
</comment>
<dbReference type="Pfam" id="PF14749">
    <property type="entry name" value="Acyl-CoA_ox_N"/>
    <property type="match status" value="1"/>
</dbReference>
<comment type="caution">
    <text evidence="16">The sequence shown here is derived from an EMBL/GenBank/DDBJ whole genome shotgun (WGS) entry which is preliminary data.</text>
</comment>
<evidence type="ECO:0000259" key="14">
    <source>
        <dbReference type="Pfam" id="PF14749"/>
    </source>
</evidence>
<dbReference type="AlphaFoldDB" id="A0AAD7F073"/>
<evidence type="ECO:0000256" key="11">
    <source>
        <dbReference type="PIRSR" id="PIRSR000168-1"/>
    </source>
</evidence>
<dbReference type="Proteomes" id="UP001218218">
    <property type="component" value="Unassembled WGS sequence"/>
</dbReference>
<dbReference type="GO" id="GO:0005777">
    <property type="term" value="C:peroxisome"/>
    <property type="evidence" value="ECO:0007669"/>
    <property type="project" value="UniProtKB-SubCell"/>
</dbReference>
<dbReference type="EMBL" id="JARIHO010000007">
    <property type="protein sequence ID" value="KAJ7358332.1"/>
    <property type="molecule type" value="Genomic_DNA"/>
</dbReference>
<dbReference type="Gene3D" id="2.40.110.10">
    <property type="entry name" value="Butyryl-CoA Dehydrogenase, subunit A, domain 2"/>
    <property type="match status" value="1"/>
</dbReference>
<dbReference type="PIRSF" id="PIRSF000168">
    <property type="entry name" value="Acyl-CoA_oxidase"/>
    <property type="match status" value="1"/>
</dbReference>
<name>A0AAD7F073_9AGAR</name>
<feature type="active site" description="Proton acceptor" evidence="11">
    <location>
        <position position="509"/>
    </location>
</feature>
<feature type="binding site" evidence="12">
    <location>
        <position position="223"/>
    </location>
    <ligand>
        <name>FAD</name>
        <dbReference type="ChEBI" id="CHEBI:57692"/>
    </ligand>
</feature>
<feature type="domain" description="Acyl-coenzyme A oxidase N-terminal" evidence="14">
    <location>
        <begin position="97"/>
        <end position="217"/>
    </location>
</feature>
<dbReference type="InterPro" id="IPR009100">
    <property type="entry name" value="AcylCoA_DH/oxidase_NM_dom_sf"/>
</dbReference>